<feature type="compositionally biased region" description="Gly residues" evidence="1">
    <location>
        <begin position="16"/>
        <end position="27"/>
    </location>
</feature>
<feature type="domain" description="Cupin type-2" evidence="2">
    <location>
        <begin position="84"/>
        <end position="147"/>
    </location>
</feature>
<dbReference type="KEGG" id="nah:F5544_25260"/>
<evidence type="ECO:0000259" key="2">
    <source>
        <dbReference type="Pfam" id="PF07883"/>
    </source>
</evidence>
<dbReference type="PANTHER" id="PTHR36440">
    <property type="entry name" value="PUTATIVE (AFU_ORTHOLOGUE AFUA_8G07350)-RELATED"/>
    <property type="match status" value="1"/>
</dbReference>
<dbReference type="Gene3D" id="2.60.120.10">
    <property type="entry name" value="Jelly Rolls"/>
    <property type="match status" value="1"/>
</dbReference>
<dbReference type="PANTHER" id="PTHR36440:SF1">
    <property type="entry name" value="PUTATIVE (AFU_ORTHOLOGUE AFUA_8G07350)-RELATED"/>
    <property type="match status" value="1"/>
</dbReference>
<dbReference type="InterPro" id="IPR053146">
    <property type="entry name" value="QDO-like"/>
</dbReference>
<proteinExistence type="predicted"/>
<evidence type="ECO:0000313" key="3">
    <source>
        <dbReference type="EMBL" id="QIS16916.1"/>
    </source>
</evidence>
<keyword evidence="4" id="KW-1185">Reference proteome</keyword>
<dbReference type="InterPro" id="IPR013096">
    <property type="entry name" value="Cupin_2"/>
</dbReference>
<dbReference type="EMBL" id="CP046172">
    <property type="protein sequence ID" value="QIS16916.1"/>
    <property type="molecule type" value="Genomic_DNA"/>
</dbReference>
<evidence type="ECO:0000256" key="1">
    <source>
        <dbReference type="SAM" id="MobiDB-lite"/>
    </source>
</evidence>
<organism evidence="3 4">
    <name type="scientific">Nocardia arthritidis</name>
    <dbReference type="NCBI Taxonomy" id="228602"/>
    <lineage>
        <taxon>Bacteria</taxon>
        <taxon>Bacillati</taxon>
        <taxon>Actinomycetota</taxon>
        <taxon>Actinomycetes</taxon>
        <taxon>Mycobacteriales</taxon>
        <taxon>Nocardiaceae</taxon>
        <taxon>Nocardia</taxon>
    </lineage>
</organism>
<feature type="region of interest" description="Disordered" evidence="1">
    <location>
        <begin position="1"/>
        <end position="48"/>
    </location>
</feature>
<accession>A0A6G9YV86</accession>
<dbReference type="InterPro" id="IPR014710">
    <property type="entry name" value="RmlC-like_jellyroll"/>
</dbReference>
<reference evidence="3 4" key="1">
    <citation type="journal article" date="2019" name="ACS Chem. Biol.">
        <title>Identification and Mobilization of a Cryptic Antibiotic Biosynthesis Gene Locus from a Human-Pathogenic Nocardia Isolate.</title>
        <authorList>
            <person name="Herisse M."/>
            <person name="Ishida K."/>
            <person name="Porter J.L."/>
            <person name="Howden B."/>
            <person name="Hertweck C."/>
            <person name="Stinear T.P."/>
            <person name="Pidot S.J."/>
        </authorList>
    </citation>
    <scope>NUCLEOTIDE SEQUENCE [LARGE SCALE GENOMIC DNA]</scope>
    <source>
        <strain evidence="3 4">AUSMDU00012717</strain>
    </source>
</reference>
<name>A0A6G9YV86_9NOCA</name>
<sequence length="204" mass="21525">MPAGFGSREQPREHVGVGGEQCGGGIGARRTVSAGSDSGGHTVHRERRSELGQYPPIAEWAFGCLMVWHQLAETTGGMLAAAEVLMPKGGEPPVHVHSREDEMCYILDGAVTVRRGPAWFDAGPGTSVWLPRGIPHGFAVRGATVRMLRLYTPAGVEKALRAFGTAATDRALPPAWLAAPAAAEVAAEFARYGVTVLDADRSEG</sequence>
<dbReference type="Pfam" id="PF07883">
    <property type="entry name" value="Cupin_2"/>
    <property type="match status" value="1"/>
</dbReference>
<dbReference type="InterPro" id="IPR011051">
    <property type="entry name" value="RmlC_Cupin_sf"/>
</dbReference>
<evidence type="ECO:0000313" key="4">
    <source>
        <dbReference type="Proteomes" id="UP000503540"/>
    </source>
</evidence>
<dbReference type="SUPFAM" id="SSF51182">
    <property type="entry name" value="RmlC-like cupins"/>
    <property type="match status" value="1"/>
</dbReference>
<dbReference type="AlphaFoldDB" id="A0A6G9YV86"/>
<gene>
    <name evidence="3" type="ORF">F5544_25260</name>
</gene>
<dbReference type="Proteomes" id="UP000503540">
    <property type="component" value="Chromosome"/>
</dbReference>
<protein>
    <submittedName>
        <fullName evidence="3">Cupin domain-containing protein</fullName>
    </submittedName>
</protein>